<dbReference type="Proteomes" id="UP000051820">
    <property type="component" value="Unassembled WGS sequence"/>
</dbReference>
<evidence type="ECO:0000313" key="3">
    <source>
        <dbReference type="Proteomes" id="UP000051820"/>
    </source>
</evidence>
<dbReference type="PATRIC" id="fig|1423807.3.peg.1538"/>
<evidence type="ECO:0000259" key="1">
    <source>
        <dbReference type="Pfam" id="PF04266"/>
    </source>
</evidence>
<name>A0A0R1W3C6_9LACO</name>
<reference evidence="2 3" key="1">
    <citation type="journal article" date="2015" name="Genome Announc.">
        <title>Expanding the biotechnology potential of lactobacilli through comparative genomics of 213 strains and associated genera.</title>
        <authorList>
            <person name="Sun Z."/>
            <person name="Harris H.M."/>
            <person name="McCann A."/>
            <person name="Guo C."/>
            <person name="Argimon S."/>
            <person name="Zhang W."/>
            <person name="Yang X."/>
            <person name="Jeffery I.B."/>
            <person name="Cooney J.C."/>
            <person name="Kagawa T.F."/>
            <person name="Liu W."/>
            <person name="Song Y."/>
            <person name="Salvetti E."/>
            <person name="Wrobel A."/>
            <person name="Rasinkangas P."/>
            <person name="Parkhill J."/>
            <person name="Rea M.C."/>
            <person name="O'Sullivan O."/>
            <person name="Ritari J."/>
            <person name="Douillard F.P."/>
            <person name="Paul Ross R."/>
            <person name="Yang R."/>
            <person name="Briner A.E."/>
            <person name="Felis G.E."/>
            <person name="de Vos W.M."/>
            <person name="Barrangou R."/>
            <person name="Klaenhammer T.R."/>
            <person name="Caufield P.W."/>
            <person name="Cui Y."/>
            <person name="Zhang H."/>
            <person name="O'Toole P.W."/>
        </authorList>
    </citation>
    <scope>NUCLEOTIDE SEQUENCE [LARGE SCALE GENOMIC DNA]</scope>
    <source>
        <strain evidence="2 3">DSM 5007</strain>
    </source>
</reference>
<dbReference type="OrthoDB" id="359066at2"/>
<dbReference type="STRING" id="1423807.FD16_GL001501"/>
<dbReference type="Gene3D" id="2.30.130.30">
    <property type="entry name" value="Hypothetical protein"/>
    <property type="match status" value="1"/>
</dbReference>
<comment type="caution">
    <text evidence="2">The sequence shown here is derived from an EMBL/GenBank/DDBJ whole genome shotgun (WGS) entry which is preliminary data.</text>
</comment>
<dbReference type="AlphaFoldDB" id="A0A0R1W3C6"/>
<protein>
    <recommendedName>
        <fullName evidence="1">ASCH domain-containing protein</fullName>
    </recommendedName>
</protein>
<dbReference type="Pfam" id="PF04266">
    <property type="entry name" value="ASCH"/>
    <property type="match status" value="1"/>
</dbReference>
<dbReference type="RefSeq" id="WP_010622532.1">
    <property type="nucleotide sequence ID" value="NZ_AZGF01000033.1"/>
</dbReference>
<dbReference type="SUPFAM" id="SSF88697">
    <property type="entry name" value="PUA domain-like"/>
    <property type="match status" value="1"/>
</dbReference>
<organism evidence="2 3">
    <name type="scientific">Paucilactobacillus suebicus DSM 5007 = KCTC 3549</name>
    <dbReference type="NCBI Taxonomy" id="1423807"/>
    <lineage>
        <taxon>Bacteria</taxon>
        <taxon>Bacillati</taxon>
        <taxon>Bacillota</taxon>
        <taxon>Bacilli</taxon>
        <taxon>Lactobacillales</taxon>
        <taxon>Lactobacillaceae</taxon>
        <taxon>Paucilactobacillus</taxon>
    </lineage>
</organism>
<sequence length="171" mass="19623">MLALSIKNPYAMQIIYGDKKIEYRTWPPKNVKEFLLVSSSTPSNVDFGLGLPNGYALAIVEITSVSDRKNRDGNYEWHVRPKMPIKPFKVKGKLHFYDVDGQLIEPLPDLVKSMKEYIKNPESEKATPFYTEFLEPLEGIGTKQMPKKYQKILKETNDWNAVGQAWVDAAR</sequence>
<dbReference type="eggNOG" id="ENOG50339YS">
    <property type="taxonomic scope" value="Bacteria"/>
</dbReference>
<accession>A0A0R1W3C6</accession>
<dbReference type="InterPro" id="IPR007374">
    <property type="entry name" value="ASCH_domain"/>
</dbReference>
<feature type="domain" description="ASCH" evidence="1">
    <location>
        <begin position="4"/>
        <end position="69"/>
    </location>
</feature>
<dbReference type="InterPro" id="IPR015947">
    <property type="entry name" value="PUA-like_sf"/>
</dbReference>
<keyword evidence="3" id="KW-1185">Reference proteome</keyword>
<gene>
    <name evidence="2" type="ORF">FD16_GL001501</name>
</gene>
<dbReference type="EMBL" id="AZGF01000033">
    <property type="protein sequence ID" value="KRM09907.1"/>
    <property type="molecule type" value="Genomic_DNA"/>
</dbReference>
<proteinExistence type="predicted"/>
<evidence type="ECO:0000313" key="2">
    <source>
        <dbReference type="EMBL" id="KRM09907.1"/>
    </source>
</evidence>